<gene>
    <name evidence="1" type="ORF">SE18_01770</name>
</gene>
<dbReference type="RefSeq" id="WP_054532701.1">
    <property type="nucleotide sequence ID" value="NZ_LGKP01000005.1"/>
</dbReference>
<dbReference type="Proteomes" id="UP000050277">
    <property type="component" value="Unassembled WGS sequence"/>
</dbReference>
<dbReference type="STRING" id="70996.SE18_01770"/>
<name>A0A0P6YGR6_9CHLR</name>
<protein>
    <submittedName>
        <fullName evidence="1">Uncharacterized protein</fullName>
    </submittedName>
</protein>
<keyword evidence="2" id="KW-1185">Reference proteome</keyword>
<accession>A0A0P6YGR6</accession>
<comment type="caution">
    <text evidence="1">The sequence shown here is derived from an EMBL/GenBank/DDBJ whole genome shotgun (WGS) entry which is preliminary data.</text>
</comment>
<dbReference type="AlphaFoldDB" id="A0A0P6YGR6"/>
<reference evidence="1 2" key="1">
    <citation type="submission" date="2015-07" db="EMBL/GenBank/DDBJ databases">
        <title>Whole genome sequence of Herpetosiphon geysericola DSM 7119.</title>
        <authorList>
            <person name="Hemp J."/>
            <person name="Ward L.M."/>
            <person name="Pace L.A."/>
            <person name="Fischer W.W."/>
        </authorList>
    </citation>
    <scope>NUCLEOTIDE SEQUENCE [LARGE SCALE GENOMIC DNA]</scope>
    <source>
        <strain evidence="1 2">DSM 7119</strain>
    </source>
</reference>
<evidence type="ECO:0000313" key="2">
    <source>
        <dbReference type="Proteomes" id="UP000050277"/>
    </source>
</evidence>
<sequence>MTPEQEARFNQLLAEIIDPHASLAAAIRELEQLMGMLQAQHAISAEQVRQAKALIKIMQLTLSQQIPANQRLIQALAATQKLARPVLTHSA</sequence>
<dbReference type="OrthoDB" id="9847216at2"/>
<evidence type="ECO:0000313" key="1">
    <source>
        <dbReference type="EMBL" id="KPL91408.1"/>
    </source>
</evidence>
<dbReference type="EMBL" id="LGKP01000005">
    <property type="protein sequence ID" value="KPL91408.1"/>
    <property type="molecule type" value="Genomic_DNA"/>
</dbReference>
<proteinExistence type="predicted"/>
<organism evidence="1 2">
    <name type="scientific">Herpetosiphon geysericola</name>
    <dbReference type="NCBI Taxonomy" id="70996"/>
    <lineage>
        <taxon>Bacteria</taxon>
        <taxon>Bacillati</taxon>
        <taxon>Chloroflexota</taxon>
        <taxon>Chloroflexia</taxon>
        <taxon>Herpetosiphonales</taxon>
        <taxon>Herpetosiphonaceae</taxon>
        <taxon>Herpetosiphon</taxon>
    </lineage>
</organism>